<comment type="caution">
    <text evidence="2">The sequence shown here is derived from an EMBL/GenBank/DDBJ whole genome shotgun (WGS) entry which is preliminary data.</text>
</comment>
<accession>A0A944DDY0</accession>
<sequence length="232" mass="24924">MSPPIPIVALPGTMCDARLWHRLLPHLPGVAWQHLPIPDGPDIDHLVSALAESLPAGPVNLFGFSLGGYLAAALACRLPGRIGSLFICANSPCALPERELRQRQQLLAWLKRGGYQGLSDHKVAQMVSPASLADPAIGQCMKAMDASLGLAVLEQQLRATTERPDLCSALSALSIPVWMAFGAEDALVDRRWVQDLQVRAPRTVVHEVPGAGHMLPLEAPQALARLVARWSA</sequence>
<organism evidence="2 3">
    <name type="scientific">Denitromonas iodatirespirans</name>
    <dbReference type="NCBI Taxonomy" id="2795389"/>
    <lineage>
        <taxon>Bacteria</taxon>
        <taxon>Pseudomonadati</taxon>
        <taxon>Pseudomonadota</taxon>
        <taxon>Betaproteobacteria</taxon>
        <taxon>Rhodocyclales</taxon>
        <taxon>Zoogloeaceae</taxon>
        <taxon>Denitromonas</taxon>
    </lineage>
</organism>
<dbReference type="EMBL" id="JAEKFT010000018">
    <property type="protein sequence ID" value="MBT0962567.1"/>
    <property type="molecule type" value="Genomic_DNA"/>
</dbReference>
<feature type="domain" description="AB hydrolase-1" evidence="1">
    <location>
        <begin position="24"/>
        <end position="225"/>
    </location>
</feature>
<evidence type="ECO:0000259" key="1">
    <source>
        <dbReference type="Pfam" id="PF12697"/>
    </source>
</evidence>
<keyword evidence="2" id="KW-0378">Hydrolase</keyword>
<dbReference type="AlphaFoldDB" id="A0A944DDY0"/>
<name>A0A944DDY0_DENI1</name>
<evidence type="ECO:0000313" key="3">
    <source>
        <dbReference type="Proteomes" id="UP000694660"/>
    </source>
</evidence>
<dbReference type="Gene3D" id="3.40.50.1820">
    <property type="entry name" value="alpha/beta hydrolase"/>
    <property type="match status" value="1"/>
</dbReference>
<dbReference type="Pfam" id="PF12697">
    <property type="entry name" value="Abhydrolase_6"/>
    <property type="match status" value="1"/>
</dbReference>
<reference evidence="3" key="1">
    <citation type="journal article" date="2022" name="ISME J.">
        <title>Genetic and phylogenetic analysis of dissimilatory iodate-reducing bacteria identifies potential niches across the world's oceans.</title>
        <authorList>
            <person name="Reyes-Umana V."/>
            <person name="Henning Z."/>
            <person name="Lee K."/>
            <person name="Barnum T.P."/>
            <person name="Coates J.D."/>
        </authorList>
    </citation>
    <scope>NUCLEOTIDE SEQUENCE [LARGE SCALE GENOMIC DNA]</scope>
    <source>
        <strain evidence="3">IR12</strain>
    </source>
</reference>
<proteinExistence type="predicted"/>
<dbReference type="PANTHER" id="PTHR43798">
    <property type="entry name" value="MONOACYLGLYCEROL LIPASE"/>
    <property type="match status" value="1"/>
</dbReference>
<dbReference type="Proteomes" id="UP000694660">
    <property type="component" value="Unassembled WGS sequence"/>
</dbReference>
<evidence type="ECO:0000313" key="2">
    <source>
        <dbReference type="EMBL" id="MBT0962567.1"/>
    </source>
</evidence>
<keyword evidence="3" id="KW-1185">Reference proteome</keyword>
<protein>
    <submittedName>
        <fullName evidence="2">Alpha/beta hydrolase</fullName>
    </submittedName>
</protein>
<dbReference type="InterPro" id="IPR000073">
    <property type="entry name" value="AB_hydrolase_1"/>
</dbReference>
<dbReference type="SUPFAM" id="SSF53474">
    <property type="entry name" value="alpha/beta-Hydrolases"/>
    <property type="match status" value="1"/>
</dbReference>
<dbReference type="InterPro" id="IPR050266">
    <property type="entry name" value="AB_hydrolase_sf"/>
</dbReference>
<dbReference type="GO" id="GO:0016787">
    <property type="term" value="F:hydrolase activity"/>
    <property type="evidence" value="ECO:0007669"/>
    <property type="project" value="UniProtKB-KW"/>
</dbReference>
<dbReference type="RefSeq" id="WP_214362519.1">
    <property type="nucleotide sequence ID" value="NZ_JAEKFT010000018.1"/>
</dbReference>
<dbReference type="InterPro" id="IPR029058">
    <property type="entry name" value="AB_hydrolase_fold"/>
</dbReference>
<gene>
    <name evidence="2" type="ORF">I8J34_15410</name>
</gene>